<keyword evidence="1" id="KW-0540">Nuclease</keyword>
<dbReference type="AlphaFoldDB" id="A6JC38"/>
<evidence type="ECO:0000313" key="5">
    <source>
        <dbReference type="RGD" id="1306407"/>
    </source>
</evidence>
<sequence length="118" mass="13523">MARATPFAEARLEILQLLKGKLVVGHDLKHDFSALKEDMRKYTIYDTSTDMLLWHEAKLHCYSRVSLRLLCKRLLHKSIQDCWSPLAAALPTLSCLTRPLLTGVACFLWLLPFLPCQL</sequence>
<gene>
    <name evidence="3 5" type="primary">Isg20</name>
    <name evidence="3" type="ORF">rCG_24777</name>
</gene>
<dbReference type="Gene3D" id="3.30.420.10">
    <property type="entry name" value="Ribonuclease H-like superfamily/Ribonuclease H"/>
    <property type="match status" value="1"/>
</dbReference>
<dbReference type="InterPro" id="IPR012337">
    <property type="entry name" value="RNaseH-like_sf"/>
</dbReference>
<evidence type="ECO:0000256" key="1">
    <source>
        <dbReference type="ARBA" id="ARBA00022722"/>
    </source>
</evidence>
<dbReference type="SUPFAM" id="SSF53098">
    <property type="entry name" value="Ribonuclease H-like"/>
    <property type="match status" value="1"/>
</dbReference>
<dbReference type="PANTHER" id="PTHR12801">
    <property type="entry name" value="RNA EXONUCLEASE REXO1 / RECO3 FAMILY MEMBER-RELATED"/>
    <property type="match status" value="1"/>
</dbReference>
<accession>A6JC38</accession>
<dbReference type="RGD" id="1306407">
    <property type="gene designation" value="Isg20"/>
</dbReference>
<dbReference type="Proteomes" id="UP000234681">
    <property type="component" value="Chromosome 1"/>
</dbReference>
<reference evidence="4" key="1">
    <citation type="submission" date="2005-09" db="EMBL/GenBank/DDBJ databases">
        <authorList>
            <person name="Mural R.J."/>
            <person name="Li P.W."/>
            <person name="Adams M.D."/>
            <person name="Amanatides P.G."/>
            <person name="Baden-Tillson H."/>
            <person name="Barnstead M."/>
            <person name="Chin S.H."/>
            <person name="Dew I."/>
            <person name="Evans C.A."/>
            <person name="Ferriera S."/>
            <person name="Flanigan M."/>
            <person name="Fosler C."/>
            <person name="Glodek A."/>
            <person name="Gu Z."/>
            <person name="Holt R.A."/>
            <person name="Jennings D."/>
            <person name="Kraft C.L."/>
            <person name="Lu F."/>
            <person name="Nguyen T."/>
            <person name="Nusskern D.R."/>
            <person name="Pfannkoch C.M."/>
            <person name="Sitter C."/>
            <person name="Sutton G.G."/>
            <person name="Venter J.C."/>
            <person name="Wang Z."/>
            <person name="Woodage T."/>
            <person name="Zheng X.H."/>
            <person name="Zhong F."/>
        </authorList>
    </citation>
    <scope>NUCLEOTIDE SEQUENCE [LARGE SCALE GENOMIC DNA]</scope>
    <source>
        <strain>BN</strain>
        <strain evidence="4">Sprague-Dawley</strain>
    </source>
</reference>
<dbReference type="EMBL" id="CH473980">
    <property type="protein sequence ID" value="EDM08565.1"/>
    <property type="molecule type" value="Genomic_DNA"/>
</dbReference>
<keyword evidence="3" id="KW-0269">Exonuclease</keyword>
<proteinExistence type="predicted"/>
<dbReference type="PANTHER" id="PTHR12801:SF59">
    <property type="entry name" value="INTERFERON-STIMULATED GENE 20 KDA PROTEIN"/>
    <property type="match status" value="1"/>
</dbReference>
<dbReference type="AGR" id="RGD:1306407"/>
<evidence type="ECO:0000313" key="4">
    <source>
        <dbReference type="Proteomes" id="UP000234681"/>
    </source>
</evidence>
<dbReference type="InterPro" id="IPR036397">
    <property type="entry name" value="RNaseH_sf"/>
</dbReference>
<keyword evidence="2" id="KW-0378">Hydrolase</keyword>
<name>A6JC38_RAT</name>
<dbReference type="GO" id="GO:0003676">
    <property type="term" value="F:nucleic acid binding"/>
    <property type="evidence" value="ECO:0007669"/>
    <property type="project" value="InterPro"/>
</dbReference>
<dbReference type="GO" id="GO:0004527">
    <property type="term" value="F:exonuclease activity"/>
    <property type="evidence" value="ECO:0007669"/>
    <property type="project" value="UniProtKB-KW"/>
</dbReference>
<evidence type="ECO:0000313" key="3">
    <source>
        <dbReference type="EMBL" id="EDM08565.1"/>
    </source>
</evidence>
<dbReference type="InterPro" id="IPR047021">
    <property type="entry name" value="REXO1/3/4-like"/>
</dbReference>
<protein>
    <submittedName>
        <fullName evidence="3">Interferon stimulated exonuclease 20, isoform CRA_c</fullName>
    </submittedName>
</protein>
<organism evidence="3 4">
    <name type="scientific">Rattus norvegicus</name>
    <name type="common">Rat</name>
    <dbReference type="NCBI Taxonomy" id="10116"/>
    <lineage>
        <taxon>Eukaryota</taxon>
        <taxon>Metazoa</taxon>
        <taxon>Chordata</taxon>
        <taxon>Craniata</taxon>
        <taxon>Vertebrata</taxon>
        <taxon>Euteleostomi</taxon>
        <taxon>Mammalia</taxon>
        <taxon>Eutheria</taxon>
        <taxon>Euarchontoglires</taxon>
        <taxon>Glires</taxon>
        <taxon>Rodentia</taxon>
        <taxon>Myomorpha</taxon>
        <taxon>Muroidea</taxon>
        <taxon>Muridae</taxon>
        <taxon>Murinae</taxon>
        <taxon>Rattus</taxon>
    </lineage>
</organism>
<evidence type="ECO:0000256" key="2">
    <source>
        <dbReference type="ARBA" id="ARBA00022801"/>
    </source>
</evidence>